<dbReference type="EMBL" id="AGBW02009049">
    <property type="protein sequence ID" value="OWR51795.1"/>
    <property type="molecule type" value="Genomic_DNA"/>
</dbReference>
<keyword evidence="1" id="KW-0812">Transmembrane</keyword>
<keyword evidence="3" id="KW-1185">Reference proteome</keyword>
<feature type="transmembrane region" description="Helical" evidence="1">
    <location>
        <begin position="122"/>
        <end position="140"/>
    </location>
</feature>
<dbReference type="eggNOG" id="ENOG502TCIU">
    <property type="taxonomic scope" value="Eukaryota"/>
</dbReference>
<proteinExistence type="predicted"/>
<organism evidence="2 3">
    <name type="scientific">Danaus plexippus plexippus</name>
    <dbReference type="NCBI Taxonomy" id="278856"/>
    <lineage>
        <taxon>Eukaryota</taxon>
        <taxon>Metazoa</taxon>
        <taxon>Ecdysozoa</taxon>
        <taxon>Arthropoda</taxon>
        <taxon>Hexapoda</taxon>
        <taxon>Insecta</taxon>
        <taxon>Pterygota</taxon>
        <taxon>Neoptera</taxon>
        <taxon>Endopterygota</taxon>
        <taxon>Lepidoptera</taxon>
        <taxon>Glossata</taxon>
        <taxon>Ditrysia</taxon>
        <taxon>Papilionoidea</taxon>
        <taxon>Nymphalidae</taxon>
        <taxon>Danainae</taxon>
        <taxon>Danaini</taxon>
        <taxon>Danaina</taxon>
        <taxon>Danaus</taxon>
        <taxon>Danaus</taxon>
    </lineage>
</organism>
<name>A0A212FDF2_DANPL</name>
<dbReference type="KEGG" id="dpl:KGM_216147"/>
<feature type="transmembrane region" description="Helical" evidence="1">
    <location>
        <begin position="152"/>
        <end position="171"/>
    </location>
</feature>
<dbReference type="InParanoid" id="A0A212FDF2"/>
<dbReference type="Proteomes" id="UP000007151">
    <property type="component" value="Unassembled WGS sequence"/>
</dbReference>
<dbReference type="AlphaFoldDB" id="A0A212FDF2"/>
<comment type="caution">
    <text evidence="2">The sequence shown here is derived from an EMBL/GenBank/DDBJ whole genome shotgun (WGS) entry which is preliminary data.</text>
</comment>
<gene>
    <name evidence="2" type="ORF">KGM_216147</name>
</gene>
<keyword evidence="1" id="KW-0472">Membrane</keyword>
<keyword evidence="1" id="KW-1133">Transmembrane helix</keyword>
<reference evidence="2 3" key="1">
    <citation type="journal article" date="2011" name="Cell">
        <title>The monarch butterfly genome yields insights into long-distance migration.</title>
        <authorList>
            <person name="Zhan S."/>
            <person name="Merlin C."/>
            <person name="Boore J.L."/>
            <person name="Reppert S.M."/>
        </authorList>
    </citation>
    <scope>NUCLEOTIDE SEQUENCE [LARGE SCALE GENOMIC DNA]</scope>
    <source>
        <strain evidence="2">F-2</strain>
    </source>
</reference>
<evidence type="ECO:0000256" key="1">
    <source>
        <dbReference type="SAM" id="Phobius"/>
    </source>
</evidence>
<evidence type="ECO:0000313" key="2">
    <source>
        <dbReference type="EMBL" id="OWR51795.1"/>
    </source>
</evidence>
<protein>
    <submittedName>
        <fullName evidence="2">Uncharacterized protein</fullName>
    </submittedName>
</protein>
<evidence type="ECO:0000313" key="3">
    <source>
        <dbReference type="Proteomes" id="UP000007151"/>
    </source>
</evidence>
<accession>A0A212FDF2</accession>
<sequence>MYNDYTFVSIIDIGAHLFIVSSVTKGFECDVDKESLNSIDVPWLEPFLLIINVGTHGLYPFPFIMRIYKSDFMIPAKPRCYPGMVHINRIDVLNFLINFIWLKFVTSYVASVHKRDPERMRTFFGLSLVKLIFEILYLAYQPDLYSIFTTESYWFLKFMDICIGALFLIVINKYIAQLRIENAQRTKDQPPSYIECLINGPMTRVDEKKDLTLTIEEKKNDESVPKGGSS</sequence>